<dbReference type="PANTHER" id="PTHR31066">
    <property type="entry name" value="OS05G0427100 PROTEIN-RELATED"/>
    <property type="match status" value="1"/>
</dbReference>
<dbReference type="Pfam" id="PF00564">
    <property type="entry name" value="PB1"/>
    <property type="match status" value="1"/>
</dbReference>
<dbReference type="KEGG" id="qsa:O6P43_030830"/>
<comment type="caution">
    <text evidence="2">The sequence shown here is derived from an EMBL/GenBank/DDBJ whole genome shotgun (WGS) entry which is preliminary data.</text>
</comment>
<dbReference type="SUPFAM" id="SSF54277">
    <property type="entry name" value="CAD &amp; PB1 domains"/>
    <property type="match status" value="1"/>
</dbReference>
<dbReference type="AlphaFoldDB" id="A0AAD7KVQ9"/>
<reference evidence="2" key="1">
    <citation type="journal article" date="2023" name="Science">
        <title>Elucidation of the pathway for biosynthesis of saponin adjuvants from the soapbark tree.</title>
        <authorList>
            <person name="Reed J."/>
            <person name="Orme A."/>
            <person name="El-Demerdash A."/>
            <person name="Owen C."/>
            <person name="Martin L.B.B."/>
            <person name="Misra R.C."/>
            <person name="Kikuchi S."/>
            <person name="Rejzek M."/>
            <person name="Martin A.C."/>
            <person name="Harkess A."/>
            <person name="Leebens-Mack J."/>
            <person name="Louveau T."/>
            <person name="Stephenson M.J."/>
            <person name="Osbourn A."/>
        </authorList>
    </citation>
    <scope>NUCLEOTIDE SEQUENCE</scope>
    <source>
        <strain evidence="2">S10</strain>
    </source>
</reference>
<sequence>MTLSFEALKSKPRYLSFLLLIGATERVMVFKQRSAESNRNIKFLCSYGGRIVPRFTDGKLRYVGGHTRVLSVDRSISYSELMVKLVEFCGSSVTLKCQLPNGDLETLISIRSDEDLANIIEEYDQASASFVHPLKIRSILSPSKSVKQISSPSSTAPTVNLSSYSSNDSLQNSISYCSVRRISSPPVGYRDSSGKTCYISRFDGSPRFLYCGPHCNSYCH</sequence>
<accession>A0AAD7KVQ9</accession>
<keyword evidence="3" id="KW-1185">Reference proteome</keyword>
<evidence type="ECO:0000259" key="1">
    <source>
        <dbReference type="SMART" id="SM00666"/>
    </source>
</evidence>
<dbReference type="Gene3D" id="3.10.20.90">
    <property type="entry name" value="Phosphatidylinositol 3-kinase Catalytic Subunit, Chain A, domain 1"/>
    <property type="match status" value="1"/>
</dbReference>
<dbReference type="CDD" id="cd06410">
    <property type="entry name" value="PB1_UP2"/>
    <property type="match status" value="1"/>
</dbReference>
<dbReference type="InterPro" id="IPR000270">
    <property type="entry name" value="PB1_dom"/>
</dbReference>
<dbReference type="Proteomes" id="UP001163823">
    <property type="component" value="Chromosome 13"/>
</dbReference>
<dbReference type="InterPro" id="IPR053198">
    <property type="entry name" value="Gynoecium_Dev_Regulator"/>
</dbReference>
<protein>
    <submittedName>
        <fullName evidence="2">Octicosapeptide/Phox/Bem1p domain-containing protein</fullName>
    </submittedName>
</protein>
<evidence type="ECO:0000313" key="3">
    <source>
        <dbReference type="Proteomes" id="UP001163823"/>
    </source>
</evidence>
<gene>
    <name evidence="2" type="ORF">O6P43_030830</name>
</gene>
<feature type="domain" description="PB1" evidence="1">
    <location>
        <begin position="55"/>
        <end position="134"/>
    </location>
</feature>
<dbReference type="SMART" id="SM00666">
    <property type="entry name" value="PB1"/>
    <property type="match status" value="1"/>
</dbReference>
<organism evidence="2 3">
    <name type="scientific">Quillaja saponaria</name>
    <name type="common">Soap bark tree</name>
    <dbReference type="NCBI Taxonomy" id="32244"/>
    <lineage>
        <taxon>Eukaryota</taxon>
        <taxon>Viridiplantae</taxon>
        <taxon>Streptophyta</taxon>
        <taxon>Embryophyta</taxon>
        <taxon>Tracheophyta</taxon>
        <taxon>Spermatophyta</taxon>
        <taxon>Magnoliopsida</taxon>
        <taxon>eudicotyledons</taxon>
        <taxon>Gunneridae</taxon>
        <taxon>Pentapetalae</taxon>
        <taxon>rosids</taxon>
        <taxon>fabids</taxon>
        <taxon>Fabales</taxon>
        <taxon>Quillajaceae</taxon>
        <taxon>Quillaja</taxon>
    </lineage>
</organism>
<evidence type="ECO:0000313" key="2">
    <source>
        <dbReference type="EMBL" id="KAJ7945820.1"/>
    </source>
</evidence>
<proteinExistence type="predicted"/>
<dbReference type="EMBL" id="JARAOO010000013">
    <property type="protein sequence ID" value="KAJ7945820.1"/>
    <property type="molecule type" value="Genomic_DNA"/>
</dbReference>
<name>A0AAD7KVQ9_QUISA</name>
<dbReference type="PANTHER" id="PTHR31066:SF66">
    <property type="entry name" value="PB1 DOMAIN-CONTAINING PROTEIN"/>
    <property type="match status" value="1"/>
</dbReference>